<sequence>MRSAEDLAARLASLDGRGNDSAAAQARDESHTWCSDGYMLKMKLSPNIFHPRLLRDPVTWWECYGMETPVLQQVAQRVLSIPATSAGVERLFSVFKFIWSDRRSRMFMGRMWAMAYVYFNTWALKHQEQPSAADAADVEQWEEWMASQPVEGAPLYGIMHEQQ</sequence>
<keyword evidence="3" id="KW-1185">Reference proteome</keyword>
<evidence type="ECO:0000313" key="2">
    <source>
        <dbReference type="EMBL" id="GFH14572.1"/>
    </source>
</evidence>
<comment type="caution">
    <text evidence="2">The sequence shown here is derived from an EMBL/GenBank/DDBJ whole genome shotgun (WGS) entry which is preliminary data.</text>
</comment>
<dbReference type="EMBL" id="BLLF01000742">
    <property type="protein sequence ID" value="GFH14572.1"/>
    <property type="molecule type" value="Genomic_DNA"/>
</dbReference>
<dbReference type="InterPro" id="IPR008906">
    <property type="entry name" value="HATC_C_dom"/>
</dbReference>
<dbReference type="GO" id="GO:0046983">
    <property type="term" value="F:protein dimerization activity"/>
    <property type="evidence" value="ECO:0007669"/>
    <property type="project" value="InterPro"/>
</dbReference>
<name>A0A699ZG53_HAELA</name>
<protein>
    <submittedName>
        <fullName evidence="2">Dimer_Tnp_hAT domain-containing protein</fullName>
    </submittedName>
</protein>
<feature type="domain" description="HAT C-terminal dimerisation" evidence="1">
    <location>
        <begin position="55"/>
        <end position="106"/>
    </location>
</feature>
<evidence type="ECO:0000313" key="3">
    <source>
        <dbReference type="Proteomes" id="UP000485058"/>
    </source>
</evidence>
<organism evidence="2 3">
    <name type="scientific">Haematococcus lacustris</name>
    <name type="common">Green alga</name>
    <name type="synonym">Haematococcus pluvialis</name>
    <dbReference type="NCBI Taxonomy" id="44745"/>
    <lineage>
        <taxon>Eukaryota</taxon>
        <taxon>Viridiplantae</taxon>
        <taxon>Chlorophyta</taxon>
        <taxon>core chlorophytes</taxon>
        <taxon>Chlorophyceae</taxon>
        <taxon>CS clade</taxon>
        <taxon>Chlamydomonadales</taxon>
        <taxon>Haematococcaceae</taxon>
        <taxon>Haematococcus</taxon>
    </lineage>
</organism>
<gene>
    <name evidence="2" type="ORF">HaLaN_10653</name>
</gene>
<dbReference type="SUPFAM" id="SSF53098">
    <property type="entry name" value="Ribonuclease H-like"/>
    <property type="match status" value="1"/>
</dbReference>
<dbReference type="Proteomes" id="UP000485058">
    <property type="component" value="Unassembled WGS sequence"/>
</dbReference>
<dbReference type="InterPro" id="IPR012337">
    <property type="entry name" value="RNaseH-like_sf"/>
</dbReference>
<dbReference type="Pfam" id="PF05699">
    <property type="entry name" value="Dimer_Tnp_hAT"/>
    <property type="match status" value="1"/>
</dbReference>
<dbReference type="AlphaFoldDB" id="A0A699ZG53"/>
<proteinExistence type="predicted"/>
<evidence type="ECO:0000259" key="1">
    <source>
        <dbReference type="Pfam" id="PF05699"/>
    </source>
</evidence>
<accession>A0A699ZG53</accession>
<reference evidence="2 3" key="1">
    <citation type="submission" date="2020-02" db="EMBL/GenBank/DDBJ databases">
        <title>Draft genome sequence of Haematococcus lacustris strain NIES-144.</title>
        <authorList>
            <person name="Morimoto D."/>
            <person name="Nakagawa S."/>
            <person name="Yoshida T."/>
            <person name="Sawayama S."/>
        </authorList>
    </citation>
    <scope>NUCLEOTIDE SEQUENCE [LARGE SCALE GENOMIC DNA]</scope>
    <source>
        <strain evidence="2 3">NIES-144</strain>
    </source>
</reference>